<comment type="caution">
    <text evidence="1">The sequence shown here is derived from an EMBL/GenBank/DDBJ whole genome shotgun (WGS) entry which is preliminary data.</text>
</comment>
<accession>A0AA35T7A4</accession>
<evidence type="ECO:0000313" key="2">
    <source>
        <dbReference type="Proteomes" id="UP001174909"/>
    </source>
</evidence>
<evidence type="ECO:0000313" key="1">
    <source>
        <dbReference type="EMBL" id="CAI8042288.1"/>
    </source>
</evidence>
<gene>
    <name evidence="1" type="ORF">GBAR_LOCUS23499</name>
</gene>
<reference evidence="1" key="1">
    <citation type="submission" date="2023-03" db="EMBL/GenBank/DDBJ databases">
        <authorList>
            <person name="Steffen K."/>
            <person name="Cardenas P."/>
        </authorList>
    </citation>
    <scope>NUCLEOTIDE SEQUENCE</scope>
</reference>
<dbReference type="AlphaFoldDB" id="A0AA35T7A4"/>
<sequence length="134" mass="15544">MCLVSFLELTENEVMFYSVESVLGQFLDVDHLLSLCIKIPKNDNMKTAESKITKVIHLKHTLELVSTLLEAIKFSESELLVAYATILQDNRLRQMHEKISLVLHDDTQYEKCSLNMKTQRCFAVRSGMNEIYWT</sequence>
<dbReference type="EMBL" id="CASHTH010003253">
    <property type="protein sequence ID" value="CAI8042288.1"/>
    <property type="molecule type" value="Genomic_DNA"/>
</dbReference>
<protein>
    <submittedName>
        <fullName evidence="1">MutS protein homolog 4</fullName>
    </submittedName>
</protein>
<organism evidence="1 2">
    <name type="scientific">Geodia barretti</name>
    <name type="common">Barrett's horny sponge</name>
    <dbReference type="NCBI Taxonomy" id="519541"/>
    <lineage>
        <taxon>Eukaryota</taxon>
        <taxon>Metazoa</taxon>
        <taxon>Porifera</taxon>
        <taxon>Demospongiae</taxon>
        <taxon>Heteroscleromorpha</taxon>
        <taxon>Tetractinellida</taxon>
        <taxon>Astrophorina</taxon>
        <taxon>Geodiidae</taxon>
        <taxon>Geodia</taxon>
    </lineage>
</organism>
<name>A0AA35T7A4_GEOBA</name>
<proteinExistence type="predicted"/>
<keyword evidence="2" id="KW-1185">Reference proteome</keyword>
<dbReference type="Proteomes" id="UP001174909">
    <property type="component" value="Unassembled WGS sequence"/>
</dbReference>